<comment type="caution">
    <text evidence="1">The sequence shown here is derived from an EMBL/GenBank/DDBJ whole genome shotgun (WGS) entry which is preliminary data.</text>
</comment>
<organism evidence="1 2">
    <name type="scientific">Talaromyces amestolkiae</name>
    <dbReference type="NCBI Taxonomy" id="1196081"/>
    <lineage>
        <taxon>Eukaryota</taxon>
        <taxon>Fungi</taxon>
        <taxon>Dikarya</taxon>
        <taxon>Ascomycota</taxon>
        <taxon>Pezizomycotina</taxon>
        <taxon>Eurotiomycetes</taxon>
        <taxon>Eurotiomycetidae</taxon>
        <taxon>Eurotiales</taxon>
        <taxon>Trichocomaceae</taxon>
        <taxon>Talaromyces</taxon>
        <taxon>Talaromyces sect. Talaromyces</taxon>
    </lineage>
</organism>
<evidence type="ECO:0000313" key="2">
    <source>
        <dbReference type="Proteomes" id="UP000249363"/>
    </source>
</evidence>
<evidence type="ECO:0000313" key="1">
    <source>
        <dbReference type="EMBL" id="RAO71502.1"/>
    </source>
</evidence>
<dbReference type="OrthoDB" id="4206979at2759"/>
<dbReference type="AlphaFoldDB" id="A0A364L6R8"/>
<accession>A0A364L6R8</accession>
<dbReference type="GeneID" id="63796729"/>
<dbReference type="EMBL" id="MIKG01000015">
    <property type="protein sequence ID" value="RAO71502.1"/>
    <property type="molecule type" value="Genomic_DNA"/>
</dbReference>
<gene>
    <name evidence="1" type="ORF">BHQ10_007514</name>
</gene>
<name>A0A364L6R8_TALAM</name>
<keyword evidence="2" id="KW-1185">Reference proteome</keyword>
<reference evidence="1 2" key="1">
    <citation type="journal article" date="2017" name="Biotechnol. Biofuels">
        <title>Differential beta-glucosidase expression as a function of carbon source availability in Talaromyces amestolkiae: a genomic and proteomic approach.</title>
        <authorList>
            <person name="de Eugenio L.I."/>
            <person name="Mendez-Liter J.A."/>
            <person name="Nieto-Dominguez M."/>
            <person name="Alonso L."/>
            <person name="Gil-Munoz J."/>
            <person name="Barriuso J."/>
            <person name="Prieto A."/>
            <person name="Martinez M.J."/>
        </authorList>
    </citation>
    <scope>NUCLEOTIDE SEQUENCE [LARGE SCALE GENOMIC DNA]</scope>
    <source>
        <strain evidence="1 2">CIB</strain>
    </source>
</reference>
<dbReference type="RefSeq" id="XP_040736017.1">
    <property type="nucleotide sequence ID" value="XM_040880218.1"/>
</dbReference>
<sequence length="127" mass="14521">MDSFKSSPLYPIEEVTPLDHQILRVGGSTSTLDQLPSRLQQSKSQRSLGLRDELEELAYENSYLKAELAWNKETRQVLMRLHGRTLEAVSSLREALTETTSQLRRCEERYLELWGIAPGCQNPEGMI</sequence>
<protein>
    <submittedName>
        <fullName evidence="1">Uncharacterized protein</fullName>
    </submittedName>
</protein>
<proteinExistence type="predicted"/>
<dbReference type="Proteomes" id="UP000249363">
    <property type="component" value="Unassembled WGS sequence"/>
</dbReference>